<feature type="chain" id="PRO_5026873843" evidence="1">
    <location>
        <begin position="25"/>
        <end position="564"/>
    </location>
</feature>
<dbReference type="NCBIfam" id="TIGR02608">
    <property type="entry name" value="delta_60_rpt"/>
    <property type="match status" value="3"/>
</dbReference>
<accession>A0A6J4TT47</accession>
<dbReference type="EMBL" id="CADCVS010000492">
    <property type="protein sequence ID" value="CAA9530419.1"/>
    <property type="molecule type" value="Genomic_DNA"/>
</dbReference>
<gene>
    <name evidence="2" type="ORF">AVDCRST_MAG30-3723</name>
</gene>
<dbReference type="InterPro" id="IPR013431">
    <property type="entry name" value="Delta_60_rpt"/>
</dbReference>
<evidence type="ECO:0000313" key="2">
    <source>
        <dbReference type="EMBL" id="CAA9530419.1"/>
    </source>
</evidence>
<keyword evidence="1" id="KW-0732">Signal</keyword>
<protein>
    <submittedName>
        <fullName evidence="2">Uncharacterized protein</fullName>
    </submittedName>
</protein>
<dbReference type="Pfam" id="PF17164">
    <property type="entry name" value="DUF5122"/>
    <property type="match status" value="2"/>
</dbReference>
<name>A0A6J4TT47_9ACTN</name>
<reference evidence="2" key="1">
    <citation type="submission" date="2020-02" db="EMBL/GenBank/DDBJ databases">
        <authorList>
            <person name="Meier V. D."/>
        </authorList>
    </citation>
    <scope>NUCLEOTIDE SEQUENCE</scope>
    <source>
        <strain evidence="2">AVDCRST_MAG30</strain>
    </source>
</reference>
<sequence length="564" mass="57459">MTPPRLLPLLALAGALCAAQPAHAAVAPGRITFPIDQGAVQNDADVAGLSVGAALPDGRVVLAGTQRRNALVLVQLTRGGAFDPSFGSAGRTRIEIPTGEGPGGLEPAQVLIRPDGRVLVVATLPPASKYELPRLIVVGLGADGRLDQGFGDGGVARLPIQASCANCGPATLLSDGSLAVTGNTGRVPASIENDPNTKPEFRWVAARLTPDGRLDARFGQDGIATLPGDNGGGYGASALPGDAIALVGKDASGPKVARLAPDGSLDRGFNGGAPATPPLAQPFVFSVLGRADGSFDVLGSGEGVARIVRYTPEGEVDRAFSDRSIGQIPGGQGPSALLPTGDGGTIVAGFGTFLKPPLVVARLSADGVVVRRGEVDVPFGGGGASMFARRRVPRATPLAQNGFVGGRPIVRPDGSLMLPGAVGVHEATGEGTGIGIDQAAVAAFTPAFELDEAFGGPARQPVVSLRVARQRAATAVGTNRLALSMRVTAPGPGLALLQVRARGKTIARSTAPVYRAGTTTRRVFLTRTGRAMLRGARNLRVKAGMRFRDLVGTENAASARGRLR</sequence>
<feature type="signal peptide" evidence="1">
    <location>
        <begin position="1"/>
        <end position="24"/>
    </location>
</feature>
<dbReference type="Gene3D" id="2.80.10.50">
    <property type="match status" value="2"/>
</dbReference>
<evidence type="ECO:0000256" key="1">
    <source>
        <dbReference type="SAM" id="SignalP"/>
    </source>
</evidence>
<organism evidence="2">
    <name type="scientific">uncultured Solirubrobacteraceae bacterium</name>
    <dbReference type="NCBI Taxonomy" id="1162706"/>
    <lineage>
        <taxon>Bacteria</taxon>
        <taxon>Bacillati</taxon>
        <taxon>Actinomycetota</taxon>
        <taxon>Thermoleophilia</taxon>
        <taxon>Solirubrobacterales</taxon>
        <taxon>Solirubrobacteraceae</taxon>
        <taxon>environmental samples</taxon>
    </lineage>
</organism>
<dbReference type="AlphaFoldDB" id="A0A6J4TT47"/>
<proteinExistence type="predicted"/>